<feature type="chain" id="PRO_5017009086" description="Secreted protein" evidence="1">
    <location>
        <begin position="19"/>
        <end position="64"/>
    </location>
</feature>
<dbReference type="AlphaFoldDB" id="A0A370C3K7"/>
<dbReference type="PROSITE" id="PS51257">
    <property type="entry name" value="PROKAR_LIPOPROTEIN"/>
    <property type="match status" value="1"/>
</dbReference>
<organism evidence="2 3">
    <name type="scientific">Aspergillus niger ATCC 13496</name>
    <dbReference type="NCBI Taxonomy" id="1353008"/>
    <lineage>
        <taxon>Eukaryota</taxon>
        <taxon>Fungi</taxon>
        <taxon>Dikarya</taxon>
        <taxon>Ascomycota</taxon>
        <taxon>Pezizomycotina</taxon>
        <taxon>Eurotiomycetes</taxon>
        <taxon>Eurotiomycetidae</taxon>
        <taxon>Eurotiales</taxon>
        <taxon>Aspergillaceae</taxon>
        <taxon>Aspergillus</taxon>
        <taxon>Aspergillus subgen. Circumdati</taxon>
    </lineage>
</organism>
<proteinExistence type="predicted"/>
<feature type="signal peptide" evidence="1">
    <location>
        <begin position="1"/>
        <end position="18"/>
    </location>
</feature>
<reference evidence="2 3" key="1">
    <citation type="submission" date="2018-07" db="EMBL/GenBank/DDBJ databases">
        <title>Section-level genome sequencing of Aspergillus section Nigri to investigate inter- and intra-species variation.</title>
        <authorList>
            <consortium name="DOE Joint Genome Institute"/>
            <person name="Vesth T.C."/>
            <person name="Nybo J.L."/>
            <person name="Theobald S."/>
            <person name="Frisvad J.C."/>
            <person name="Larsen T.O."/>
            <person name="Nielsen K.F."/>
            <person name="Hoof J.B."/>
            <person name="Brandl J."/>
            <person name="Salamov A."/>
            <person name="Riley R."/>
            <person name="Gladden J.M."/>
            <person name="Phatale P."/>
            <person name="Nielsen M.T."/>
            <person name="Lyhne E.K."/>
            <person name="Kogle M.E."/>
            <person name="Strasser K."/>
            <person name="McDonnell E."/>
            <person name="Barry K."/>
            <person name="Clum A."/>
            <person name="Chen C."/>
            <person name="Nolan M."/>
            <person name="Sandor L."/>
            <person name="Kuo A."/>
            <person name="Lipzen A."/>
            <person name="Hainaut M."/>
            <person name="Drula E."/>
            <person name="Tsang A."/>
            <person name="Magnuson J.K."/>
            <person name="Henrissat B."/>
            <person name="Wiebenga A."/>
            <person name="Simmons B.A."/>
            <person name="Makela M.R."/>
            <person name="De vries R.P."/>
            <person name="Grigoriev I.V."/>
            <person name="Mortensen U.H."/>
            <person name="Baker S.E."/>
            <person name="Andersen M.R."/>
        </authorList>
    </citation>
    <scope>NUCLEOTIDE SEQUENCE [LARGE SCALE GENOMIC DNA]</scope>
    <source>
        <strain evidence="2 3">ATCC 13496</strain>
    </source>
</reference>
<evidence type="ECO:0000313" key="3">
    <source>
        <dbReference type="Proteomes" id="UP000253845"/>
    </source>
</evidence>
<evidence type="ECO:0008006" key="4">
    <source>
        <dbReference type="Google" id="ProtNLM"/>
    </source>
</evidence>
<evidence type="ECO:0000256" key="1">
    <source>
        <dbReference type="SAM" id="SignalP"/>
    </source>
</evidence>
<sequence>MRPTFSPCSCGVLVSCLGLGLHPAPVLLHSSLVGHEGQHCLLLFGIIEDMGQSICGFPLVGPGR</sequence>
<gene>
    <name evidence="2" type="ORF">M747DRAFT_296034</name>
</gene>
<dbReference type="EMBL" id="KZ851916">
    <property type="protein sequence ID" value="RDH20031.1"/>
    <property type="molecule type" value="Genomic_DNA"/>
</dbReference>
<dbReference type="Proteomes" id="UP000253845">
    <property type="component" value="Unassembled WGS sequence"/>
</dbReference>
<protein>
    <recommendedName>
        <fullName evidence="4">Secreted protein</fullName>
    </recommendedName>
</protein>
<accession>A0A370C3K7</accession>
<dbReference type="VEuPathDB" id="FungiDB:M747DRAFT_296034"/>
<evidence type="ECO:0000313" key="2">
    <source>
        <dbReference type="EMBL" id="RDH20031.1"/>
    </source>
</evidence>
<keyword evidence="1" id="KW-0732">Signal</keyword>
<name>A0A370C3K7_ASPNG</name>